<organism evidence="6 7">
    <name type="scientific">Parvularcula maris</name>
    <dbReference type="NCBI Taxonomy" id="2965077"/>
    <lineage>
        <taxon>Bacteria</taxon>
        <taxon>Pseudomonadati</taxon>
        <taxon>Pseudomonadota</taxon>
        <taxon>Alphaproteobacteria</taxon>
        <taxon>Parvularculales</taxon>
        <taxon>Parvularculaceae</taxon>
        <taxon>Parvularcula</taxon>
    </lineage>
</organism>
<dbReference type="GO" id="GO:0016987">
    <property type="term" value="F:sigma factor activity"/>
    <property type="evidence" value="ECO:0007669"/>
    <property type="project" value="UniProtKB-KW"/>
</dbReference>
<dbReference type="EMBL" id="JANIBC010000019">
    <property type="protein sequence ID" value="MCQ8186462.1"/>
    <property type="molecule type" value="Genomic_DNA"/>
</dbReference>
<sequence>MLSLDDRAGEVAVDGEREEPMEGAEVEGWMFEDIHAELAALASYLLRQDERHVSLHTHDLVGEAIARLLGAERLVVDDPLHLKSLAARAMRRVLIDRARKRNAEKRSGQRLTLRTDDGVFAEGNAALVRLDEALIRLKVIDADRAHLVELRYFGGLSISEAAEVLGTSPSTVERSWRATRAWLKSALEESLDDE</sequence>
<dbReference type="InterPro" id="IPR053812">
    <property type="entry name" value="HTH_Sigma70_ECF-like"/>
</dbReference>
<dbReference type="InterPro" id="IPR039425">
    <property type="entry name" value="RNA_pol_sigma-70-like"/>
</dbReference>
<dbReference type="RefSeq" id="WP_256620387.1">
    <property type="nucleotide sequence ID" value="NZ_JANIBC010000019.1"/>
</dbReference>
<keyword evidence="3" id="KW-0804">Transcription</keyword>
<dbReference type="InterPro" id="IPR011517">
    <property type="entry name" value="RNA_pol_sigma70_ECF-like"/>
</dbReference>
<dbReference type="NCBIfam" id="TIGR02937">
    <property type="entry name" value="sigma70-ECF"/>
    <property type="match status" value="1"/>
</dbReference>
<keyword evidence="7" id="KW-1185">Reference proteome</keyword>
<evidence type="ECO:0000313" key="7">
    <source>
        <dbReference type="Proteomes" id="UP001142610"/>
    </source>
</evidence>
<dbReference type="Proteomes" id="UP001142610">
    <property type="component" value="Unassembled WGS sequence"/>
</dbReference>
<gene>
    <name evidence="6" type="ORF">NOG11_13855</name>
</gene>
<dbReference type="PANTHER" id="PTHR43133">
    <property type="entry name" value="RNA POLYMERASE ECF-TYPE SIGMA FACTO"/>
    <property type="match status" value="1"/>
</dbReference>
<evidence type="ECO:0000259" key="5">
    <source>
        <dbReference type="Pfam" id="PF07638"/>
    </source>
</evidence>
<dbReference type="AlphaFoldDB" id="A0A9X2LB73"/>
<evidence type="ECO:0000256" key="4">
    <source>
        <dbReference type="SAM" id="MobiDB-lite"/>
    </source>
</evidence>
<dbReference type="SUPFAM" id="SSF88659">
    <property type="entry name" value="Sigma3 and sigma4 domains of RNA polymerase sigma factors"/>
    <property type="match status" value="1"/>
</dbReference>
<feature type="region of interest" description="Disordered" evidence="4">
    <location>
        <begin position="1"/>
        <end position="20"/>
    </location>
</feature>
<feature type="domain" description="RNA polymerase sigma-70 ECF-like HTH" evidence="5">
    <location>
        <begin position="28"/>
        <end position="188"/>
    </location>
</feature>
<dbReference type="Gene3D" id="1.10.10.10">
    <property type="entry name" value="Winged helix-like DNA-binding domain superfamily/Winged helix DNA-binding domain"/>
    <property type="match status" value="1"/>
</dbReference>
<dbReference type="InterPro" id="IPR014284">
    <property type="entry name" value="RNA_pol_sigma-70_dom"/>
</dbReference>
<dbReference type="InterPro" id="IPR013324">
    <property type="entry name" value="RNA_pol_sigma_r3/r4-like"/>
</dbReference>
<accession>A0A9X2LB73</accession>
<comment type="caution">
    <text evidence="6">The sequence shown here is derived from an EMBL/GenBank/DDBJ whole genome shotgun (WGS) entry which is preliminary data.</text>
</comment>
<evidence type="ECO:0000256" key="2">
    <source>
        <dbReference type="ARBA" id="ARBA00023082"/>
    </source>
</evidence>
<proteinExistence type="predicted"/>
<dbReference type="Pfam" id="PF07638">
    <property type="entry name" value="Sigma70_ECF"/>
    <property type="match status" value="1"/>
</dbReference>
<evidence type="ECO:0000313" key="6">
    <source>
        <dbReference type="EMBL" id="MCQ8186462.1"/>
    </source>
</evidence>
<name>A0A9X2LB73_9PROT</name>
<dbReference type="NCBIfam" id="TIGR02999">
    <property type="entry name" value="Sig-70_X6"/>
    <property type="match status" value="1"/>
</dbReference>
<protein>
    <submittedName>
        <fullName evidence="6">ECF-type sigma factor</fullName>
    </submittedName>
</protein>
<dbReference type="PANTHER" id="PTHR43133:SF39">
    <property type="entry name" value="SIMILAR TO RNA POLYMERASE SIGMA-E FACTOR"/>
    <property type="match status" value="1"/>
</dbReference>
<keyword evidence="1" id="KW-0805">Transcription regulation</keyword>
<reference evidence="6" key="1">
    <citation type="submission" date="2022-07" db="EMBL/GenBank/DDBJ databases">
        <title>Parvularcula maris sp. nov., an algicidal bacterium isolated from seawater.</title>
        <authorList>
            <person name="Li F."/>
        </authorList>
    </citation>
    <scope>NUCLEOTIDE SEQUENCE</scope>
    <source>
        <strain evidence="6">BGMRC 0090</strain>
    </source>
</reference>
<evidence type="ECO:0000256" key="3">
    <source>
        <dbReference type="ARBA" id="ARBA00023163"/>
    </source>
</evidence>
<evidence type="ECO:0000256" key="1">
    <source>
        <dbReference type="ARBA" id="ARBA00023015"/>
    </source>
</evidence>
<dbReference type="InterPro" id="IPR036388">
    <property type="entry name" value="WH-like_DNA-bd_sf"/>
</dbReference>
<dbReference type="GO" id="GO:0006352">
    <property type="term" value="P:DNA-templated transcription initiation"/>
    <property type="evidence" value="ECO:0007669"/>
    <property type="project" value="InterPro"/>
</dbReference>
<keyword evidence="2" id="KW-0731">Sigma factor</keyword>